<feature type="compositionally biased region" description="Basic residues" evidence="1">
    <location>
        <begin position="94"/>
        <end position="103"/>
    </location>
</feature>
<evidence type="ECO:0000256" key="1">
    <source>
        <dbReference type="SAM" id="MobiDB-lite"/>
    </source>
</evidence>
<evidence type="ECO:0000313" key="3">
    <source>
        <dbReference type="Proteomes" id="UP000838756"/>
    </source>
</evidence>
<protein>
    <submittedName>
        <fullName evidence="2">Jg23332 protein</fullName>
    </submittedName>
</protein>
<dbReference type="Proteomes" id="UP000838756">
    <property type="component" value="Unassembled WGS sequence"/>
</dbReference>
<dbReference type="AlphaFoldDB" id="A0A8S4QTG9"/>
<accession>A0A8S4QTG9</accession>
<organism evidence="2 3">
    <name type="scientific">Pararge aegeria aegeria</name>
    <dbReference type="NCBI Taxonomy" id="348720"/>
    <lineage>
        <taxon>Eukaryota</taxon>
        <taxon>Metazoa</taxon>
        <taxon>Ecdysozoa</taxon>
        <taxon>Arthropoda</taxon>
        <taxon>Hexapoda</taxon>
        <taxon>Insecta</taxon>
        <taxon>Pterygota</taxon>
        <taxon>Neoptera</taxon>
        <taxon>Endopterygota</taxon>
        <taxon>Lepidoptera</taxon>
        <taxon>Glossata</taxon>
        <taxon>Ditrysia</taxon>
        <taxon>Papilionoidea</taxon>
        <taxon>Nymphalidae</taxon>
        <taxon>Satyrinae</taxon>
        <taxon>Satyrini</taxon>
        <taxon>Parargina</taxon>
        <taxon>Pararge</taxon>
    </lineage>
</organism>
<sequence length="103" mass="11122">TVPKMLAALPLWMAKLIRWPRLLPALGSPVDSITLFDNSLKRALASGPHGPKVSTPKGTKMKLLSRSSGESELSVGGGTKEKKDKKGVFGGLFSRKKRPQSHM</sequence>
<comment type="caution">
    <text evidence="2">The sequence shown here is derived from an EMBL/GenBank/DDBJ whole genome shotgun (WGS) entry which is preliminary data.</text>
</comment>
<evidence type="ECO:0000313" key="2">
    <source>
        <dbReference type="EMBL" id="CAH2217816.1"/>
    </source>
</evidence>
<feature type="non-terminal residue" evidence="2">
    <location>
        <position position="1"/>
    </location>
</feature>
<gene>
    <name evidence="2" type="primary">jg23332</name>
    <name evidence="2" type="ORF">PAEG_LOCUS5697</name>
</gene>
<feature type="region of interest" description="Disordered" evidence="1">
    <location>
        <begin position="46"/>
        <end position="103"/>
    </location>
</feature>
<dbReference type="EMBL" id="CAKXAJ010018609">
    <property type="protein sequence ID" value="CAH2217816.1"/>
    <property type="molecule type" value="Genomic_DNA"/>
</dbReference>
<proteinExistence type="predicted"/>
<reference evidence="2" key="1">
    <citation type="submission" date="2022-03" db="EMBL/GenBank/DDBJ databases">
        <authorList>
            <person name="Lindestad O."/>
        </authorList>
    </citation>
    <scope>NUCLEOTIDE SEQUENCE</scope>
</reference>
<keyword evidence="3" id="KW-1185">Reference proteome</keyword>
<name>A0A8S4QTG9_9NEOP</name>
<feature type="compositionally biased region" description="Low complexity" evidence="1">
    <location>
        <begin position="64"/>
        <end position="74"/>
    </location>
</feature>